<protein>
    <recommendedName>
        <fullName evidence="3">Galactosyltransferase Lgt5</fullName>
    </recommendedName>
</protein>
<evidence type="ECO:0000313" key="2">
    <source>
        <dbReference type="Proteomes" id="UP001597474"/>
    </source>
</evidence>
<sequence length="286" mass="32202">MSELHEIAMLWVEGPLSYVEQLCVQSFLDAGHAVTLYHYKPVFNVPEGATLVHGDVVLKRDEFIQHGRTNSLALFSDVFRYHLLNQSDRVIWADTDAYCVKPFVTGTGHYFGWESGKHINGGVLGLPKDSPALAGLLEMCGDEYGIPEWYSDEMRDKLRLQAENGVPLHVSELPWGVWGPHAVTHYLQKSGEDRHAFSREVLYPVPFQKRRRLVKSGRRSAAEAYLSEATTSIHLYGRRIREFLASRPDGLPDAGGLIDHLLEKHRIDPRAAPIPVRRAQAEAVAQ</sequence>
<proteinExistence type="predicted"/>
<dbReference type="Proteomes" id="UP001597474">
    <property type="component" value="Unassembled WGS sequence"/>
</dbReference>
<name>A0ABW5U2A2_9RHOB</name>
<keyword evidence="2" id="KW-1185">Reference proteome</keyword>
<organism evidence="1 2">
    <name type="scientific">Sulfitobacter aestuarii</name>
    <dbReference type="NCBI Taxonomy" id="2161676"/>
    <lineage>
        <taxon>Bacteria</taxon>
        <taxon>Pseudomonadati</taxon>
        <taxon>Pseudomonadota</taxon>
        <taxon>Alphaproteobacteria</taxon>
        <taxon>Rhodobacterales</taxon>
        <taxon>Roseobacteraceae</taxon>
        <taxon>Sulfitobacter</taxon>
    </lineage>
</organism>
<evidence type="ECO:0000313" key="1">
    <source>
        <dbReference type="EMBL" id="MFD2740041.1"/>
    </source>
</evidence>
<dbReference type="RefSeq" id="WP_386374222.1">
    <property type="nucleotide sequence ID" value="NZ_JBHUMP010000008.1"/>
</dbReference>
<evidence type="ECO:0008006" key="3">
    <source>
        <dbReference type="Google" id="ProtNLM"/>
    </source>
</evidence>
<dbReference type="EMBL" id="JBHUMP010000008">
    <property type="protein sequence ID" value="MFD2740041.1"/>
    <property type="molecule type" value="Genomic_DNA"/>
</dbReference>
<gene>
    <name evidence="1" type="ORF">ACFSUD_10705</name>
</gene>
<accession>A0ABW5U2A2</accession>
<dbReference type="Gene3D" id="3.90.550.20">
    <property type="match status" value="1"/>
</dbReference>
<comment type="caution">
    <text evidence="1">The sequence shown here is derived from an EMBL/GenBank/DDBJ whole genome shotgun (WGS) entry which is preliminary data.</text>
</comment>
<reference evidence="2" key="1">
    <citation type="journal article" date="2019" name="Int. J. Syst. Evol. Microbiol.">
        <title>The Global Catalogue of Microorganisms (GCM) 10K type strain sequencing project: providing services to taxonomists for standard genome sequencing and annotation.</title>
        <authorList>
            <consortium name="The Broad Institute Genomics Platform"/>
            <consortium name="The Broad Institute Genome Sequencing Center for Infectious Disease"/>
            <person name="Wu L."/>
            <person name="Ma J."/>
        </authorList>
    </citation>
    <scope>NUCLEOTIDE SEQUENCE [LARGE SCALE GENOMIC DNA]</scope>
    <source>
        <strain evidence="2">TISTR 2562</strain>
    </source>
</reference>